<keyword evidence="2" id="KW-1185">Reference proteome</keyword>
<evidence type="ECO:0000313" key="1">
    <source>
        <dbReference type="EMBL" id="CAG8761228.1"/>
    </source>
</evidence>
<dbReference type="Proteomes" id="UP000789405">
    <property type="component" value="Unassembled WGS sequence"/>
</dbReference>
<sequence>MPYNFLMLYQHIKRLEDEGTIELIRPKNQSDGPNNRKSRLRGNKLIILCSLEDYRCENSVVTMLLNE</sequence>
<dbReference type="EMBL" id="CAJVPY010017281">
    <property type="protein sequence ID" value="CAG8761228.1"/>
    <property type="molecule type" value="Genomic_DNA"/>
</dbReference>
<accession>A0A9N9J2V7</accession>
<dbReference type="AlphaFoldDB" id="A0A9N9J2V7"/>
<gene>
    <name evidence="1" type="ORF">DERYTH_LOCUS17834</name>
</gene>
<organism evidence="1 2">
    <name type="scientific">Dentiscutata erythropus</name>
    <dbReference type="NCBI Taxonomy" id="1348616"/>
    <lineage>
        <taxon>Eukaryota</taxon>
        <taxon>Fungi</taxon>
        <taxon>Fungi incertae sedis</taxon>
        <taxon>Mucoromycota</taxon>
        <taxon>Glomeromycotina</taxon>
        <taxon>Glomeromycetes</taxon>
        <taxon>Diversisporales</taxon>
        <taxon>Gigasporaceae</taxon>
        <taxon>Dentiscutata</taxon>
    </lineage>
</organism>
<protein>
    <submittedName>
        <fullName evidence="1">17043_t:CDS:1</fullName>
    </submittedName>
</protein>
<name>A0A9N9J2V7_9GLOM</name>
<proteinExistence type="predicted"/>
<reference evidence="1" key="1">
    <citation type="submission" date="2021-06" db="EMBL/GenBank/DDBJ databases">
        <authorList>
            <person name="Kallberg Y."/>
            <person name="Tangrot J."/>
            <person name="Rosling A."/>
        </authorList>
    </citation>
    <scope>NUCLEOTIDE SEQUENCE</scope>
    <source>
        <strain evidence="1">MA453B</strain>
    </source>
</reference>
<comment type="caution">
    <text evidence="1">The sequence shown here is derived from an EMBL/GenBank/DDBJ whole genome shotgun (WGS) entry which is preliminary data.</text>
</comment>
<feature type="non-terminal residue" evidence="1">
    <location>
        <position position="67"/>
    </location>
</feature>
<evidence type="ECO:0000313" key="2">
    <source>
        <dbReference type="Proteomes" id="UP000789405"/>
    </source>
</evidence>